<dbReference type="Pfam" id="PF00440">
    <property type="entry name" value="TetR_N"/>
    <property type="match status" value="1"/>
</dbReference>
<protein>
    <submittedName>
        <fullName evidence="6">TetR family transcriptional regulator</fullName>
    </submittedName>
</protein>
<dbReference type="InterPro" id="IPR001647">
    <property type="entry name" value="HTH_TetR"/>
</dbReference>
<dbReference type="Proteomes" id="UP000316331">
    <property type="component" value="Unassembled WGS sequence"/>
</dbReference>
<dbReference type="InterPro" id="IPR036271">
    <property type="entry name" value="Tet_transcr_reg_TetR-rel_C_sf"/>
</dbReference>
<dbReference type="Pfam" id="PF02909">
    <property type="entry name" value="TetR_C_1"/>
    <property type="match status" value="1"/>
</dbReference>
<dbReference type="GO" id="GO:0045892">
    <property type="term" value="P:negative regulation of DNA-templated transcription"/>
    <property type="evidence" value="ECO:0007669"/>
    <property type="project" value="InterPro"/>
</dbReference>
<dbReference type="SUPFAM" id="SSF48498">
    <property type="entry name" value="Tetracyclin repressor-like, C-terminal domain"/>
    <property type="match status" value="1"/>
</dbReference>
<dbReference type="AlphaFoldDB" id="A0A543FHR3"/>
<dbReference type="Gene3D" id="1.10.10.60">
    <property type="entry name" value="Homeodomain-like"/>
    <property type="match status" value="1"/>
</dbReference>
<evidence type="ECO:0000313" key="6">
    <source>
        <dbReference type="EMBL" id="TQM33398.1"/>
    </source>
</evidence>
<dbReference type="InterPro" id="IPR050109">
    <property type="entry name" value="HTH-type_TetR-like_transc_reg"/>
</dbReference>
<dbReference type="PANTHER" id="PTHR30055">
    <property type="entry name" value="HTH-TYPE TRANSCRIPTIONAL REGULATOR RUTR"/>
    <property type="match status" value="1"/>
</dbReference>
<sequence length="253" mass="27922">MDYSGSGDPQRTIELLWGLPPRPRRGPKPKLTVDDIAETAIRLADSDGLSAVTLRRVAEELGVTAMSLYGYVPSKAELLDLIADRVYRDYPMPDDAPSGWRPRLEGIARANRTMYLTHSWLLQIAASRPIPGPNLTAKYDYELRAVDDLGLSDTEMDLVVTLVNDYVRGAARTAVDAARAEAETGRTDQQWWDAYQPALAGVIDPDRFPTAVRVGGTAGAEYGAAYDPDRAFEFGLHRLLDGLQQFVDAAERR</sequence>
<feature type="DNA-binding region" description="H-T-H motif" evidence="4">
    <location>
        <begin position="53"/>
        <end position="72"/>
    </location>
</feature>
<dbReference type="EMBL" id="VFPG01000001">
    <property type="protein sequence ID" value="TQM33398.1"/>
    <property type="molecule type" value="Genomic_DNA"/>
</dbReference>
<reference evidence="6 7" key="1">
    <citation type="submission" date="2019-06" db="EMBL/GenBank/DDBJ databases">
        <title>Sequencing the genomes of 1000 actinobacteria strains.</title>
        <authorList>
            <person name="Klenk H.-P."/>
        </authorList>
    </citation>
    <scope>NUCLEOTIDE SEQUENCE [LARGE SCALE GENOMIC DNA]</scope>
    <source>
        <strain evidence="6 7">DSM 103495</strain>
    </source>
</reference>
<dbReference type="InterPro" id="IPR009057">
    <property type="entry name" value="Homeodomain-like_sf"/>
</dbReference>
<dbReference type="SUPFAM" id="SSF46689">
    <property type="entry name" value="Homeodomain-like"/>
    <property type="match status" value="1"/>
</dbReference>
<gene>
    <name evidence="6" type="ORF">FB390_5127</name>
</gene>
<dbReference type="PANTHER" id="PTHR30055:SF151">
    <property type="entry name" value="TRANSCRIPTIONAL REGULATORY PROTEIN"/>
    <property type="match status" value="1"/>
</dbReference>
<evidence type="ECO:0000313" key="7">
    <source>
        <dbReference type="Proteomes" id="UP000316331"/>
    </source>
</evidence>
<dbReference type="RefSeq" id="WP_141811169.1">
    <property type="nucleotide sequence ID" value="NZ_VFPG01000001.1"/>
</dbReference>
<keyword evidence="3" id="KW-0804">Transcription</keyword>
<evidence type="ECO:0000256" key="3">
    <source>
        <dbReference type="ARBA" id="ARBA00023163"/>
    </source>
</evidence>
<keyword evidence="1" id="KW-0805">Transcription regulation</keyword>
<accession>A0A543FHR3</accession>
<dbReference type="PROSITE" id="PS50977">
    <property type="entry name" value="HTH_TETR_2"/>
    <property type="match status" value="1"/>
</dbReference>
<evidence type="ECO:0000256" key="4">
    <source>
        <dbReference type="PROSITE-ProRule" id="PRU00335"/>
    </source>
</evidence>
<name>A0A543FHR3_9NOCA</name>
<organism evidence="6 7">
    <name type="scientific">Nocardia bhagyanarayanae</name>
    <dbReference type="NCBI Taxonomy" id="1215925"/>
    <lineage>
        <taxon>Bacteria</taxon>
        <taxon>Bacillati</taxon>
        <taxon>Actinomycetota</taxon>
        <taxon>Actinomycetes</taxon>
        <taxon>Mycobacteriales</taxon>
        <taxon>Nocardiaceae</taxon>
        <taxon>Nocardia</taxon>
    </lineage>
</organism>
<feature type="domain" description="HTH tetR-type" evidence="5">
    <location>
        <begin position="30"/>
        <end position="90"/>
    </location>
</feature>
<keyword evidence="7" id="KW-1185">Reference proteome</keyword>
<comment type="caution">
    <text evidence="6">The sequence shown here is derived from an EMBL/GenBank/DDBJ whole genome shotgun (WGS) entry which is preliminary data.</text>
</comment>
<proteinExistence type="predicted"/>
<evidence type="ECO:0000259" key="5">
    <source>
        <dbReference type="PROSITE" id="PS50977"/>
    </source>
</evidence>
<dbReference type="OrthoDB" id="2570341at2"/>
<dbReference type="Gene3D" id="1.10.357.10">
    <property type="entry name" value="Tetracycline Repressor, domain 2"/>
    <property type="match status" value="1"/>
</dbReference>
<dbReference type="GO" id="GO:0000976">
    <property type="term" value="F:transcription cis-regulatory region binding"/>
    <property type="evidence" value="ECO:0007669"/>
    <property type="project" value="TreeGrafter"/>
</dbReference>
<evidence type="ECO:0000256" key="2">
    <source>
        <dbReference type="ARBA" id="ARBA00023125"/>
    </source>
</evidence>
<evidence type="ECO:0000256" key="1">
    <source>
        <dbReference type="ARBA" id="ARBA00023015"/>
    </source>
</evidence>
<keyword evidence="2 4" id="KW-0238">DNA-binding</keyword>
<dbReference type="InterPro" id="IPR004111">
    <property type="entry name" value="Repressor_TetR_C"/>
</dbReference>
<dbReference type="GO" id="GO:0003700">
    <property type="term" value="F:DNA-binding transcription factor activity"/>
    <property type="evidence" value="ECO:0007669"/>
    <property type="project" value="TreeGrafter"/>
</dbReference>